<sequence>MRRDNFQSAIGVVSETPHDAPNTHNQLKLTVLSVSMKITNAMLTHIPFVYFTNIAIANLLEREKYLEFMMFYFAVIGMILSMLMSLKFSIRFIYMNQKFAIIPPMIIGFSLMTAGRFSLAAVGFWFFFMHLGQAAFCPDVSILELSDIRYSELMLSLGYCVESIITAITLFLFHQYPSAMQFDNLVAAMWTNFGIFGPISLILLLSCRFLKLSATTKKSILDIQRLVLFVSLCFFQCGAWMGFMIYLSPYHYETVLVGPQICGMVMAGLAGIILTLVKHMYGRIRFIHMLLIGLGTLSLLGSGLAFIIEYQDPTVGLFFGGMGHGMVFVTGLCYIHFRSKDDGFRVIRTGFCHLVHLGGLMIFVHTTSQYVYLQTSASRNVVVYRAGWIITAGSIGALGALVLNEILHCMGMYNYKKCRDTFLEDANDISDHFKSTLGFNDPDSVTQQPNNRRQFLLSVLALCLKITNITFNYHIFIYFTLATTQYLLTEPYESLFAHMYHYIKYYFGLLGLIIGLIASCFLSYKLIFMKSLGATFLAILIGVSLFTTEHTGMAGISFWLMYFSLGIGLFIPDVAIMEVSNIRLTELFLAKGYIVENTVLNIILFIFQRHTYMLFGERTLMAIGWNSGGPFVALFLLILILFIVFWPQTFRRGLITIQYIVLYDREDKPAVPVKPVTTEISMPS</sequence>
<keyword evidence="4" id="KW-1185">Reference proteome</keyword>
<feature type="transmembrane region" description="Helical" evidence="1">
    <location>
        <begin position="531"/>
        <end position="548"/>
    </location>
</feature>
<feature type="transmembrane region" description="Helical" evidence="1">
    <location>
        <begin position="72"/>
        <end position="94"/>
    </location>
</feature>
<name>A0A1B0CD04_LUTLO</name>
<feature type="transmembrane region" description="Helical" evidence="1">
    <location>
        <begin position="42"/>
        <end position="60"/>
    </location>
</feature>
<feature type="transmembrane region" description="Helical" evidence="1">
    <location>
        <begin position="502"/>
        <end position="524"/>
    </location>
</feature>
<organism evidence="3 4">
    <name type="scientific">Lutzomyia longipalpis</name>
    <name type="common">Sand fly</name>
    <dbReference type="NCBI Taxonomy" id="7200"/>
    <lineage>
        <taxon>Eukaryota</taxon>
        <taxon>Metazoa</taxon>
        <taxon>Ecdysozoa</taxon>
        <taxon>Arthropoda</taxon>
        <taxon>Hexapoda</taxon>
        <taxon>Insecta</taxon>
        <taxon>Pterygota</taxon>
        <taxon>Neoptera</taxon>
        <taxon>Endopterygota</taxon>
        <taxon>Diptera</taxon>
        <taxon>Nematocera</taxon>
        <taxon>Psychodoidea</taxon>
        <taxon>Psychodidae</taxon>
        <taxon>Lutzomyia</taxon>
        <taxon>Lutzomyia</taxon>
    </lineage>
</organism>
<dbReference type="Proteomes" id="UP000092461">
    <property type="component" value="Unassembled WGS sequence"/>
</dbReference>
<proteinExistence type="predicted"/>
<reference evidence="2" key="2">
    <citation type="journal article" date="2020" name="BMC">
        <title>Leishmania infection induces a limited differential gene expression in the sand fly midgut.</title>
        <authorList>
            <person name="Coutinho-Abreu I.V."/>
            <person name="Serafim T.D."/>
            <person name="Meneses C."/>
            <person name="Kamhawi S."/>
            <person name="Oliveira F."/>
            <person name="Valenzuela J.G."/>
        </authorList>
    </citation>
    <scope>NUCLEOTIDE SEQUENCE</scope>
    <source>
        <strain evidence="2">Jacobina</strain>
        <tissue evidence="2">Midgut</tissue>
    </source>
</reference>
<feature type="transmembrane region" description="Helical" evidence="1">
    <location>
        <begin position="289"/>
        <end position="308"/>
    </location>
</feature>
<evidence type="ECO:0000313" key="4">
    <source>
        <dbReference type="Proteomes" id="UP000092461"/>
    </source>
</evidence>
<feature type="transmembrane region" description="Helical" evidence="1">
    <location>
        <begin position="627"/>
        <end position="646"/>
    </location>
</feature>
<keyword evidence="1" id="KW-1133">Transmembrane helix</keyword>
<feature type="transmembrane region" description="Helical" evidence="1">
    <location>
        <begin position="226"/>
        <end position="248"/>
    </location>
</feature>
<dbReference type="EnsemblMetazoa" id="LLOJ002224-RA">
    <property type="protein sequence ID" value="LLOJ002224-PA"/>
    <property type="gene ID" value="LLOJ002224"/>
</dbReference>
<keyword evidence="1" id="KW-0472">Membrane</keyword>
<feature type="transmembrane region" description="Helical" evidence="1">
    <location>
        <begin position="153"/>
        <end position="173"/>
    </location>
</feature>
<evidence type="ECO:0000313" key="2">
    <source>
        <dbReference type="EMBL" id="MBC1170472.1"/>
    </source>
</evidence>
<feature type="transmembrane region" description="Helical" evidence="1">
    <location>
        <begin position="185"/>
        <end position="205"/>
    </location>
</feature>
<dbReference type="VEuPathDB" id="VectorBase:LLOJ002224"/>
<dbReference type="AlphaFoldDB" id="A0A1B0CD04"/>
<reference evidence="4" key="1">
    <citation type="submission" date="2012-05" db="EMBL/GenBank/DDBJ databases">
        <title>Whole Genome Assembly of Lutzomyia longipalpis.</title>
        <authorList>
            <person name="Richards S."/>
            <person name="Qu C."/>
            <person name="Dillon R."/>
            <person name="Worley K."/>
            <person name="Scherer S."/>
            <person name="Batterton M."/>
            <person name="Taylor A."/>
            <person name="Hawes A."/>
            <person name="Hernandez B."/>
            <person name="Kovar C."/>
            <person name="Mandapat C."/>
            <person name="Pham C."/>
            <person name="Qu C."/>
            <person name="Jing C."/>
            <person name="Bess C."/>
            <person name="Bandaranaike D."/>
            <person name="Ngo D."/>
            <person name="Ongeri F."/>
            <person name="Arias F."/>
            <person name="Lara F."/>
            <person name="Weissenberger G."/>
            <person name="Kamau G."/>
            <person name="Han H."/>
            <person name="Shen H."/>
            <person name="Dinh H."/>
            <person name="Khalil I."/>
            <person name="Jones J."/>
            <person name="Shafer J."/>
            <person name="Jayaseelan J."/>
            <person name="Quiroz J."/>
            <person name="Blankenburg K."/>
            <person name="Nguyen L."/>
            <person name="Jackson L."/>
            <person name="Francisco L."/>
            <person name="Tang L.-Y."/>
            <person name="Pu L.-L."/>
            <person name="Perales L."/>
            <person name="Lorensuhewa L."/>
            <person name="Munidasa M."/>
            <person name="Coyle M."/>
            <person name="Taylor M."/>
            <person name="Puazo M."/>
            <person name="Firestine M."/>
            <person name="Scheel M."/>
            <person name="Javaid M."/>
            <person name="Wang M."/>
            <person name="Li M."/>
            <person name="Tabassum N."/>
            <person name="Saada N."/>
            <person name="Osuji N."/>
            <person name="Aqrawi P."/>
            <person name="Fu Q."/>
            <person name="Thornton R."/>
            <person name="Raj R."/>
            <person name="Goodspeed R."/>
            <person name="Mata R."/>
            <person name="Najjar R."/>
            <person name="Gubbala S."/>
            <person name="Lee S."/>
            <person name="Denson S."/>
            <person name="Patil S."/>
            <person name="Macmil S."/>
            <person name="Qi S."/>
            <person name="Matskevitch T."/>
            <person name="Palculict T."/>
            <person name="Mathew T."/>
            <person name="Vee V."/>
            <person name="Velamala V."/>
            <person name="Korchina V."/>
            <person name="Cai W."/>
            <person name="Liu W."/>
            <person name="Dai W."/>
            <person name="Zou X."/>
            <person name="Zhu Y."/>
            <person name="Zhang Y."/>
            <person name="Wu Y.-Q."/>
            <person name="Xin Y."/>
            <person name="Nazarath L."/>
            <person name="Kovar C."/>
            <person name="Han Y."/>
            <person name="Muzny D."/>
            <person name="Gibbs R."/>
        </authorList>
    </citation>
    <scope>NUCLEOTIDE SEQUENCE [LARGE SCALE GENOMIC DNA]</scope>
    <source>
        <strain evidence="4">Jacobina</strain>
    </source>
</reference>
<protein>
    <submittedName>
        <fullName evidence="2">Putative conserved plasma membrane protein</fullName>
    </submittedName>
</protein>
<evidence type="ECO:0000313" key="3">
    <source>
        <dbReference type="EnsemblMetazoa" id="LLOJ002224-PA"/>
    </source>
</evidence>
<dbReference type="VEuPathDB" id="VectorBase:LLONM1_002507"/>
<accession>A0A1B0CD04</accession>
<feature type="transmembrane region" description="Helical" evidence="1">
    <location>
        <begin position="588"/>
        <end position="607"/>
    </location>
</feature>
<keyword evidence="1" id="KW-0812">Transmembrane</keyword>
<dbReference type="EMBL" id="GITU01001769">
    <property type="protein sequence ID" value="MBC1170472.1"/>
    <property type="molecule type" value="Transcribed_RNA"/>
</dbReference>
<reference evidence="3" key="3">
    <citation type="submission" date="2020-05" db="UniProtKB">
        <authorList>
            <consortium name="EnsemblMetazoa"/>
        </authorList>
    </citation>
    <scope>IDENTIFICATION</scope>
    <source>
        <strain evidence="3">Jacobina</strain>
    </source>
</reference>
<feature type="transmembrane region" description="Helical" evidence="1">
    <location>
        <begin position="254"/>
        <end position="277"/>
    </location>
</feature>
<feature type="transmembrane region" description="Helical" evidence="1">
    <location>
        <begin position="554"/>
        <end position="576"/>
    </location>
</feature>
<feature type="transmembrane region" description="Helical" evidence="1">
    <location>
        <begin position="314"/>
        <end position="334"/>
    </location>
</feature>
<feature type="transmembrane region" description="Helical" evidence="1">
    <location>
        <begin position="455"/>
        <end position="482"/>
    </location>
</feature>
<dbReference type="EMBL" id="AJWK01007284">
    <property type="status" value="NOT_ANNOTATED_CDS"/>
    <property type="molecule type" value="Genomic_DNA"/>
</dbReference>
<evidence type="ECO:0000256" key="1">
    <source>
        <dbReference type="SAM" id="Phobius"/>
    </source>
</evidence>
<feature type="transmembrane region" description="Helical" evidence="1">
    <location>
        <begin position="386"/>
        <end position="407"/>
    </location>
</feature>
<feature type="transmembrane region" description="Helical" evidence="1">
    <location>
        <begin position="106"/>
        <end position="132"/>
    </location>
</feature>
<feature type="transmembrane region" description="Helical" evidence="1">
    <location>
        <begin position="346"/>
        <end position="366"/>
    </location>
</feature>